<sequence length="418" mass="45131">MGWADRIAGRARAACRLGAGAAARRILPALLLALLLALLPLLPHRAAAAPEPPLSALTLVGPPALVFKAGRDACDGADVPDAPARAFRDASGSVALYGMHYRNRALRGPDLGHLKLDCAVVLDSGEKPDPAAYDDRSWITATWTEDGTRVAALLHHEYQANEHPGRCPAANYMACWYNTITAAASTDGGRSFRRQSPPAVVAGAPFRQEVDQGRHRGFFNPSNIVADGTWRYFLASTTGWTRPGSDQEAGVCLFRSDDPADPTRWRAWTGTGFTAAFPDPYRAARPNTATCRPVGPFPGPVGAVVRHRGTGAWIAVFMAKAGEGFPRSGFYWTTSRDLITWDSPRLLLEGATLYEDPCAATAPLLAYPSLLDPDARGRNFDDVGDRALLTYASLRTEGCTITSDRDLLRRPVAIRVWP</sequence>
<evidence type="ECO:0000313" key="2">
    <source>
        <dbReference type="Proteomes" id="UP001549119"/>
    </source>
</evidence>
<comment type="caution">
    <text evidence="1">The sequence shown here is derived from an EMBL/GenBank/DDBJ whole genome shotgun (WGS) entry which is preliminary data.</text>
</comment>
<proteinExistence type="predicted"/>
<protein>
    <recommendedName>
        <fullName evidence="3">DUF4185 domain-containing protein</fullName>
    </recommendedName>
</protein>
<name>A0ABV2NIS1_9HYPH</name>
<evidence type="ECO:0000313" key="1">
    <source>
        <dbReference type="EMBL" id="MET3866390.1"/>
    </source>
</evidence>
<dbReference type="Proteomes" id="UP001549119">
    <property type="component" value="Unassembled WGS sequence"/>
</dbReference>
<keyword evidence="2" id="KW-1185">Reference proteome</keyword>
<dbReference type="Gene3D" id="2.115.10.20">
    <property type="entry name" value="Glycosyl hydrolase domain, family 43"/>
    <property type="match status" value="1"/>
</dbReference>
<dbReference type="SUPFAM" id="SSF75005">
    <property type="entry name" value="Arabinanase/levansucrase/invertase"/>
    <property type="match status" value="1"/>
</dbReference>
<accession>A0ABV2NIS1</accession>
<organism evidence="1 2">
    <name type="scientific">Methylobacterium radiotolerans</name>
    <dbReference type="NCBI Taxonomy" id="31998"/>
    <lineage>
        <taxon>Bacteria</taxon>
        <taxon>Pseudomonadati</taxon>
        <taxon>Pseudomonadota</taxon>
        <taxon>Alphaproteobacteria</taxon>
        <taxon>Hyphomicrobiales</taxon>
        <taxon>Methylobacteriaceae</taxon>
        <taxon>Methylobacterium</taxon>
    </lineage>
</organism>
<reference evidence="1 2" key="1">
    <citation type="submission" date="2024-06" db="EMBL/GenBank/DDBJ databases">
        <title>Genomics of switchgrass bacterial isolates.</title>
        <authorList>
            <person name="Shade A."/>
        </authorList>
    </citation>
    <scope>NUCLEOTIDE SEQUENCE [LARGE SCALE GENOMIC DNA]</scope>
    <source>
        <strain evidence="1 2">PvP084</strain>
    </source>
</reference>
<dbReference type="RefSeq" id="WP_245295819.1">
    <property type="nucleotide sequence ID" value="NZ_JBEPNV010000001.1"/>
</dbReference>
<dbReference type="InterPro" id="IPR023296">
    <property type="entry name" value="Glyco_hydro_beta-prop_sf"/>
</dbReference>
<dbReference type="EMBL" id="JBEPNW010000002">
    <property type="protein sequence ID" value="MET3866390.1"/>
    <property type="molecule type" value="Genomic_DNA"/>
</dbReference>
<gene>
    <name evidence="1" type="ORF">ABIC20_003699</name>
</gene>
<evidence type="ECO:0008006" key="3">
    <source>
        <dbReference type="Google" id="ProtNLM"/>
    </source>
</evidence>